<dbReference type="EC" id="2.1.1.-" evidence="1"/>
<proteinExistence type="predicted"/>
<evidence type="ECO:0000313" key="2">
    <source>
        <dbReference type="Proteomes" id="UP001162030"/>
    </source>
</evidence>
<dbReference type="PANTHER" id="PTHR43861">
    <property type="entry name" value="TRANS-ACONITATE 2-METHYLTRANSFERASE-RELATED"/>
    <property type="match status" value="1"/>
</dbReference>
<dbReference type="Proteomes" id="UP001162030">
    <property type="component" value="Chromosome"/>
</dbReference>
<dbReference type="GO" id="GO:0008168">
    <property type="term" value="F:methyltransferase activity"/>
    <property type="evidence" value="ECO:0007669"/>
    <property type="project" value="UniProtKB-KW"/>
</dbReference>
<dbReference type="Gene3D" id="3.40.50.150">
    <property type="entry name" value="Vaccinia Virus protein VP39"/>
    <property type="match status" value="1"/>
</dbReference>
<reference evidence="1 2" key="1">
    <citation type="submission" date="2023-03" db="EMBL/GenBank/DDBJ databases">
        <authorList>
            <person name="Pearce D."/>
        </authorList>
    </citation>
    <scope>NUCLEOTIDE SEQUENCE [LARGE SCALE GENOMIC DNA]</scope>
    <source>
        <strain evidence="1">Msz</strain>
    </source>
</reference>
<dbReference type="EMBL" id="OX458333">
    <property type="protein sequence ID" value="CAI8926949.1"/>
    <property type="molecule type" value="Genomic_DNA"/>
</dbReference>
<dbReference type="CDD" id="cd02440">
    <property type="entry name" value="AdoMet_MTases"/>
    <property type="match status" value="1"/>
</dbReference>
<dbReference type="SUPFAM" id="SSF53335">
    <property type="entry name" value="S-adenosyl-L-methionine-dependent methyltransferases"/>
    <property type="match status" value="1"/>
</dbReference>
<keyword evidence="1" id="KW-0808">Transferase</keyword>
<dbReference type="RefSeq" id="WP_317963424.1">
    <property type="nucleotide sequence ID" value="NZ_OX458333.1"/>
</dbReference>
<name>A0ABM9I6Q2_9GAMM</name>
<evidence type="ECO:0000313" key="1">
    <source>
        <dbReference type="EMBL" id="CAI8926949.1"/>
    </source>
</evidence>
<keyword evidence="2" id="KW-1185">Reference proteome</keyword>
<sequence length="352" mass="39640">MTPIPSNDAKWPEYGIEHVTCCPVCSVQERSLLHQGLEDRIFFSAPGRWNMYRCGGCGCAYLDPRPTLETIGLAYTRYYTHTTAKPNSSEDLTGLRGFRKKLANGYRNWRYGTQYQPASIFGVLAAFLIPGARHSIDIAFRFLPRTHSRSKVLDVGFGSGEFLSYARDAGWTAVGVDIDPEVLKNGRSKGFLVRHGGIEAYADEKESFDLITISHVIEHLHDPVNTLSQAYTLLKPGGILWLATPNIDSYGHARYGRHWRGLEPPRHLVVFNPKALRKLLSDLGFQQIRLISQASATRFLFAASERIKKGIDPYDERHHVPSWRAWLAVLATIGRLDKSEIINLTCMKPETP</sequence>
<dbReference type="EC" id="2.1.1.294" evidence="1"/>
<dbReference type="Pfam" id="PF13489">
    <property type="entry name" value="Methyltransf_23"/>
    <property type="match status" value="1"/>
</dbReference>
<dbReference type="EC" id="2.7.1.181" evidence="1"/>
<dbReference type="InterPro" id="IPR029063">
    <property type="entry name" value="SAM-dependent_MTases_sf"/>
</dbReference>
<protein>
    <submittedName>
        <fullName evidence="1">O-antigen chain-terminating methyltransferase</fullName>
        <ecNumber evidence="1">2.1.1.-</ecNumber>
        <ecNumber evidence="1">2.1.1.294</ecNumber>
        <ecNumber evidence="1">2.7.1.181</ecNumber>
    </submittedName>
</protein>
<dbReference type="PANTHER" id="PTHR43861:SF6">
    <property type="entry name" value="METHYLTRANSFERASE TYPE 11"/>
    <property type="match status" value="1"/>
</dbReference>
<dbReference type="GO" id="GO:0032259">
    <property type="term" value="P:methylation"/>
    <property type="evidence" value="ECO:0007669"/>
    <property type="project" value="UniProtKB-KW"/>
</dbReference>
<organism evidence="1 2">
    <name type="scientific">Methylocaldum szegediense</name>
    <dbReference type="NCBI Taxonomy" id="73780"/>
    <lineage>
        <taxon>Bacteria</taxon>
        <taxon>Pseudomonadati</taxon>
        <taxon>Pseudomonadota</taxon>
        <taxon>Gammaproteobacteria</taxon>
        <taxon>Methylococcales</taxon>
        <taxon>Methylococcaceae</taxon>
        <taxon>Methylocaldum</taxon>
    </lineage>
</organism>
<keyword evidence="1" id="KW-0489">Methyltransferase</keyword>
<accession>A0ABM9I6Q2</accession>
<gene>
    <name evidence="1" type="ORF">MSZNOR_3958</name>
</gene>